<evidence type="ECO:0000313" key="7">
    <source>
        <dbReference type="Proteomes" id="UP000619479"/>
    </source>
</evidence>
<comment type="caution">
    <text evidence="6">The sequence shown here is derived from an EMBL/GenBank/DDBJ whole genome shotgun (WGS) entry which is preliminary data.</text>
</comment>
<keyword evidence="3" id="KW-0804">Transcription</keyword>
<dbReference type="InterPro" id="IPR036271">
    <property type="entry name" value="Tet_transcr_reg_TetR-rel_C_sf"/>
</dbReference>
<evidence type="ECO:0000256" key="4">
    <source>
        <dbReference type="PROSITE-ProRule" id="PRU00335"/>
    </source>
</evidence>
<keyword evidence="1" id="KW-0805">Transcription regulation</keyword>
<dbReference type="SUPFAM" id="SSF46689">
    <property type="entry name" value="Homeodomain-like"/>
    <property type="match status" value="1"/>
</dbReference>
<evidence type="ECO:0000313" key="6">
    <source>
        <dbReference type="EMBL" id="GID69805.1"/>
    </source>
</evidence>
<dbReference type="Proteomes" id="UP000619479">
    <property type="component" value="Unassembled WGS sequence"/>
</dbReference>
<proteinExistence type="predicted"/>
<dbReference type="PANTHER" id="PTHR30055:SF234">
    <property type="entry name" value="HTH-TYPE TRANSCRIPTIONAL REGULATOR BETI"/>
    <property type="match status" value="1"/>
</dbReference>
<evidence type="ECO:0000256" key="3">
    <source>
        <dbReference type="ARBA" id="ARBA00023163"/>
    </source>
</evidence>
<dbReference type="PROSITE" id="PS50977">
    <property type="entry name" value="HTH_TETR_2"/>
    <property type="match status" value="1"/>
</dbReference>
<sequence>MARPRTVSDSAILAATANAVAASGPAGVTLAQIGAAVGLTAAALLKRFGSKDQLLLALARHSAEVVPARLAAAPSVAALIDEFTAMAASVRDSAEFANHLAFLLMDLSIPEFRQVARDYATAVEAAIAVVLRSAAAAGEIHADRVDPDLPRAVHAAYNGALITWGMTGAAPGPADQVRDQLLRLIRPVLR</sequence>
<dbReference type="EMBL" id="BOMH01000068">
    <property type="protein sequence ID" value="GID69805.1"/>
    <property type="molecule type" value="Genomic_DNA"/>
</dbReference>
<accession>A0A919IXD1</accession>
<evidence type="ECO:0000256" key="2">
    <source>
        <dbReference type="ARBA" id="ARBA00023125"/>
    </source>
</evidence>
<dbReference type="GO" id="GO:0003700">
    <property type="term" value="F:DNA-binding transcription factor activity"/>
    <property type="evidence" value="ECO:0007669"/>
    <property type="project" value="TreeGrafter"/>
</dbReference>
<dbReference type="RefSeq" id="WP_203752714.1">
    <property type="nucleotide sequence ID" value="NZ_BAAAUC010000024.1"/>
</dbReference>
<dbReference type="Pfam" id="PF00440">
    <property type="entry name" value="TetR_N"/>
    <property type="match status" value="1"/>
</dbReference>
<dbReference type="InterPro" id="IPR009057">
    <property type="entry name" value="Homeodomain-like_sf"/>
</dbReference>
<evidence type="ECO:0000256" key="1">
    <source>
        <dbReference type="ARBA" id="ARBA00023015"/>
    </source>
</evidence>
<feature type="domain" description="HTH tetR-type" evidence="5">
    <location>
        <begin position="6"/>
        <end position="66"/>
    </location>
</feature>
<feature type="DNA-binding region" description="H-T-H motif" evidence="4">
    <location>
        <begin position="29"/>
        <end position="48"/>
    </location>
</feature>
<dbReference type="InterPro" id="IPR001647">
    <property type="entry name" value="HTH_TetR"/>
</dbReference>
<name>A0A919IXD1_9ACTN</name>
<keyword evidence="2 4" id="KW-0238">DNA-binding</keyword>
<dbReference type="InterPro" id="IPR050109">
    <property type="entry name" value="HTH-type_TetR-like_transc_reg"/>
</dbReference>
<reference evidence="6" key="1">
    <citation type="submission" date="2021-01" db="EMBL/GenBank/DDBJ databases">
        <title>Whole genome shotgun sequence of Actinoplanes cyaneus NBRC 14990.</title>
        <authorList>
            <person name="Komaki H."/>
            <person name="Tamura T."/>
        </authorList>
    </citation>
    <scope>NUCLEOTIDE SEQUENCE</scope>
    <source>
        <strain evidence="6">NBRC 14990</strain>
    </source>
</reference>
<dbReference type="PANTHER" id="PTHR30055">
    <property type="entry name" value="HTH-TYPE TRANSCRIPTIONAL REGULATOR RUTR"/>
    <property type="match status" value="1"/>
</dbReference>
<organism evidence="6 7">
    <name type="scientific">Actinoplanes cyaneus</name>
    <dbReference type="NCBI Taxonomy" id="52696"/>
    <lineage>
        <taxon>Bacteria</taxon>
        <taxon>Bacillati</taxon>
        <taxon>Actinomycetota</taxon>
        <taxon>Actinomycetes</taxon>
        <taxon>Micromonosporales</taxon>
        <taxon>Micromonosporaceae</taxon>
        <taxon>Actinoplanes</taxon>
    </lineage>
</organism>
<dbReference type="Gene3D" id="1.10.357.10">
    <property type="entry name" value="Tetracycline Repressor, domain 2"/>
    <property type="match status" value="1"/>
</dbReference>
<protein>
    <recommendedName>
        <fullName evidence="5">HTH tetR-type domain-containing protein</fullName>
    </recommendedName>
</protein>
<gene>
    <name evidence="6" type="ORF">Acy02nite_76860</name>
</gene>
<keyword evidence="7" id="KW-1185">Reference proteome</keyword>
<dbReference type="AlphaFoldDB" id="A0A919IXD1"/>
<dbReference type="GO" id="GO:0000976">
    <property type="term" value="F:transcription cis-regulatory region binding"/>
    <property type="evidence" value="ECO:0007669"/>
    <property type="project" value="TreeGrafter"/>
</dbReference>
<evidence type="ECO:0000259" key="5">
    <source>
        <dbReference type="PROSITE" id="PS50977"/>
    </source>
</evidence>
<dbReference type="SUPFAM" id="SSF48498">
    <property type="entry name" value="Tetracyclin repressor-like, C-terminal domain"/>
    <property type="match status" value="1"/>
</dbReference>